<dbReference type="Gene3D" id="3.40.50.300">
    <property type="entry name" value="P-loop containing nucleotide triphosphate hydrolases"/>
    <property type="match status" value="1"/>
</dbReference>
<protein>
    <submittedName>
        <fullName evidence="2">AAA15 family ATPase/GTPase</fullName>
    </submittedName>
</protein>
<dbReference type="InterPro" id="IPR027417">
    <property type="entry name" value="P-loop_NTPase"/>
</dbReference>
<dbReference type="PANTHER" id="PTHR40396:SF1">
    <property type="entry name" value="ATPASE AAA-TYPE CORE DOMAIN-CONTAINING PROTEIN"/>
    <property type="match status" value="1"/>
</dbReference>
<dbReference type="Proteomes" id="UP000524404">
    <property type="component" value="Unassembled WGS sequence"/>
</dbReference>
<evidence type="ECO:0000313" key="2">
    <source>
        <dbReference type="EMBL" id="MBB6003382.1"/>
    </source>
</evidence>
<name>A0A841EIT5_9BACT</name>
<keyword evidence="3" id="KW-1185">Reference proteome</keyword>
<evidence type="ECO:0000259" key="1">
    <source>
        <dbReference type="Pfam" id="PF13304"/>
    </source>
</evidence>
<comment type="caution">
    <text evidence="2">The sequence shown here is derived from an EMBL/GenBank/DDBJ whole genome shotgun (WGS) entry which is preliminary data.</text>
</comment>
<reference evidence="2 3" key="1">
    <citation type="submission" date="2020-08" db="EMBL/GenBank/DDBJ databases">
        <title>Functional genomics of gut bacteria from endangered species of beetles.</title>
        <authorList>
            <person name="Carlos-Shanley C."/>
        </authorList>
    </citation>
    <scope>NUCLEOTIDE SEQUENCE [LARGE SCALE GENOMIC DNA]</scope>
    <source>
        <strain evidence="2 3">S00070</strain>
    </source>
</reference>
<sequence length="419" mass="48937">MLTGDIKRHPHHVYKHPNVDVLRAAAIYGANGAGKSNLIKAIDFLKRLVLGENILNSYQKFKLSKEFSNKPSELGIEFDINGVVYAYGIVFNYEIVLEEWLCKVTFDKEDELIFTRHTDENKVSKLNFNEKYLQTEKDKYFLEFYEKELLVSTNSFISTVKNEDFGEILIIKEWFLKNIVFVLPDFRPSQMFGTLFIQPELRELYSEMMAKFDTGLKSIHFKKQALEDFDYNLLNKTSLESLEKMFKEDQKKIRVETKKKSVHIYSYENGKIFINELIGHHGEGDDTVEFGLDEESDGTIRLLDYLTIFFLLSIEDTIFIIDEIDQSIHPSLLKTFLKTLMELNTTKGQVIFTTHESNLLDLEIFRQDEIWFAEKNNEGATQLYPLSDFKPRYDLDIRKGYLNGRFGAIPFLADLEKTI</sequence>
<dbReference type="Pfam" id="PF13304">
    <property type="entry name" value="AAA_21"/>
    <property type="match status" value="1"/>
</dbReference>
<dbReference type="SUPFAM" id="SSF52540">
    <property type="entry name" value="P-loop containing nucleoside triphosphate hydrolases"/>
    <property type="match status" value="1"/>
</dbReference>
<dbReference type="PANTHER" id="PTHR40396">
    <property type="entry name" value="ATPASE-LIKE PROTEIN"/>
    <property type="match status" value="1"/>
</dbReference>
<organism evidence="2 3">
    <name type="scientific">Arcicella rosea</name>
    <dbReference type="NCBI Taxonomy" id="502909"/>
    <lineage>
        <taxon>Bacteria</taxon>
        <taxon>Pseudomonadati</taxon>
        <taxon>Bacteroidota</taxon>
        <taxon>Cytophagia</taxon>
        <taxon>Cytophagales</taxon>
        <taxon>Flectobacillaceae</taxon>
        <taxon>Arcicella</taxon>
    </lineage>
</organism>
<proteinExistence type="predicted"/>
<dbReference type="GO" id="GO:0005524">
    <property type="term" value="F:ATP binding"/>
    <property type="evidence" value="ECO:0007669"/>
    <property type="project" value="InterPro"/>
</dbReference>
<dbReference type="InterPro" id="IPR003959">
    <property type="entry name" value="ATPase_AAA_core"/>
</dbReference>
<dbReference type="AlphaFoldDB" id="A0A841EIT5"/>
<feature type="domain" description="ATPase AAA-type core" evidence="1">
    <location>
        <begin position="25"/>
        <end position="361"/>
    </location>
</feature>
<dbReference type="EMBL" id="JACHKT010000012">
    <property type="protein sequence ID" value="MBB6003382.1"/>
    <property type="molecule type" value="Genomic_DNA"/>
</dbReference>
<evidence type="ECO:0000313" key="3">
    <source>
        <dbReference type="Proteomes" id="UP000524404"/>
    </source>
</evidence>
<accession>A0A841EIT5</accession>
<gene>
    <name evidence="2" type="ORF">HNP25_002038</name>
</gene>
<dbReference type="GO" id="GO:0016887">
    <property type="term" value="F:ATP hydrolysis activity"/>
    <property type="evidence" value="ECO:0007669"/>
    <property type="project" value="InterPro"/>
</dbReference>